<feature type="signal peptide" evidence="1">
    <location>
        <begin position="1"/>
        <end position="32"/>
    </location>
</feature>
<reference evidence="2 3" key="1">
    <citation type="submission" date="2015-08" db="EMBL/GenBank/DDBJ databases">
        <title>Next Generation Sequencing and Analysis of the Genome of Puccinia sorghi L Schw, the Causal Agent of Maize Common Rust.</title>
        <authorList>
            <person name="Rochi L."/>
            <person name="Burguener G."/>
            <person name="Darino M."/>
            <person name="Turjanski A."/>
            <person name="Kreff E."/>
            <person name="Dieguez M.J."/>
            <person name="Sacco F."/>
        </authorList>
    </citation>
    <scope>NUCLEOTIDE SEQUENCE [LARGE SCALE GENOMIC DNA]</scope>
    <source>
        <strain evidence="2 3">RO10H11247</strain>
    </source>
</reference>
<comment type="caution">
    <text evidence="2">The sequence shown here is derived from an EMBL/GenBank/DDBJ whole genome shotgun (WGS) entry which is preliminary data.</text>
</comment>
<feature type="non-terminal residue" evidence="2">
    <location>
        <position position="111"/>
    </location>
</feature>
<evidence type="ECO:0000256" key="1">
    <source>
        <dbReference type="SAM" id="SignalP"/>
    </source>
</evidence>
<proteinExistence type="predicted"/>
<accession>A0A0L6UEI7</accession>
<protein>
    <submittedName>
        <fullName evidence="2">Uncharacterized protein</fullName>
    </submittedName>
</protein>
<dbReference type="AlphaFoldDB" id="A0A0L6UEI7"/>
<dbReference type="OrthoDB" id="10557031at2759"/>
<feature type="chain" id="PRO_5005567643" evidence="1">
    <location>
        <begin position="33"/>
        <end position="111"/>
    </location>
</feature>
<dbReference type="Proteomes" id="UP000037035">
    <property type="component" value="Unassembled WGS sequence"/>
</dbReference>
<organism evidence="2 3">
    <name type="scientific">Puccinia sorghi</name>
    <dbReference type="NCBI Taxonomy" id="27349"/>
    <lineage>
        <taxon>Eukaryota</taxon>
        <taxon>Fungi</taxon>
        <taxon>Dikarya</taxon>
        <taxon>Basidiomycota</taxon>
        <taxon>Pucciniomycotina</taxon>
        <taxon>Pucciniomycetes</taxon>
        <taxon>Pucciniales</taxon>
        <taxon>Pucciniaceae</taxon>
        <taxon>Puccinia</taxon>
    </lineage>
</organism>
<keyword evidence="3" id="KW-1185">Reference proteome</keyword>
<sequence length="111" mass="12429">PQIIQNCVLTLLINIVALLKLKSMSFFHQVEGFIVLVSCHPNGNIWVKQGSALADDYFCLVSKRAENDRIDQFHTCDVGRLIGRCSTLVKKVVDAPIKDNLFLAVERKTVS</sequence>
<evidence type="ECO:0000313" key="2">
    <source>
        <dbReference type="EMBL" id="KNZ46973.1"/>
    </source>
</evidence>
<evidence type="ECO:0000313" key="3">
    <source>
        <dbReference type="Proteomes" id="UP000037035"/>
    </source>
</evidence>
<gene>
    <name evidence="2" type="ORF">VP01_6787g1</name>
</gene>
<name>A0A0L6UEI7_9BASI</name>
<dbReference type="VEuPathDB" id="FungiDB:VP01_6787g1"/>
<keyword evidence="1" id="KW-0732">Signal</keyword>
<feature type="non-terminal residue" evidence="2">
    <location>
        <position position="1"/>
    </location>
</feature>
<dbReference type="EMBL" id="LAVV01012147">
    <property type="protein sequence ID" value="KNZ46973.1"/>
    <property type="molecule type" value="Genomic_DNA"/>
</dbReference>